<gene>
    <name evidence="1" type="ORF">TSPGSL018_30818</name>
</gene>
<organism evidence="1">
    <name type="scientific">Tetraselmis sp. GSL018</name>
    <dbReference type="NCBI Taxonomy" id="582737"/>
    <lineage>
        <taxon>Eukaryota</taxon>
        <taxon>Viridiplantae</taxon>
        <taxon>Chlorophyta</taxon>
        <taxon>core chlorophytes</taxon>
        <taxon>Chlorodendrophyceae</taxon>
        <taxon>Chlorodendrales</taxon>
        <taxon>Chlorodendraceae</taxon>
        <taxon>Tetraselmis</taxon>
    </lineage>
</organism>
<proteinExistence type="predicted"/>
<dbReference type="EMBL" id="GBEZ01013326">
    <property type="protein sequence ID" value="JAC72649.1"/>
    <property type="molecule type" value="Transcribed_RNA"/>
</dbReference>
<name>A0A061RPI1_9CHLO</name>
<protein>
    <submittedName>
        <fullName evidence="1">Uncharacterized protein</fullName>
    </submittedName>
</protein>
<evidence type="ECO:0000313" key="1">
    <source>
        <dbReference type="EMBL" id="JAC72649.1"/>
    </source>
</evidence>
<dbReference type="AlphaFoldDB" id="A0A061RPI1"/>
<sequence>MTVCTFAVAVLLALATVVLILKAVWKTPLELDENFLHVDTVVSVEKQDVQTGVEDNASKPILCTVQV</sequence>
<reference evidence="1" key="1">
    <citation type="submission" date="2014-05" db="EMBL/GenBank/DDBJ databases">
        <title>The transcriptome of the halophilic microalga Tetraselmis sp. GSL018 isolated from the Great Salt Lake, Utah.</title>
        <authorList>
            <person name="Jinkerson R.E."/>
            <person name="D'Adamo S."/>
            <person name="Posewitz M.C."/>
        </authorList>
    </citation>
    <scope>NUCLEOTIDE SEQUENCE</scope>
    <source>
        <strain evidence="1">GSL018</strain>
    </source>
</reference>
<accession>A0A061RPI1</accession>